<comment type="caution">
    <text evidence="2">The sequence shown here is derived from an EMBL/GenBank/DDBJ whole genome shotgun (WGS) entry which is preliminary data.</text>
</comment>
<evidence type="ECO:0000256" key="1">
    <source>
        <dbReference type="SAM" id="MobiDB-lite"/>
    </source>
</evidence>
<evidence type="ECO:0000313" key="2">
    <source>
        <dbReference type="EMBL" id="MBO1321101.1"/>
    </source>
</evidence>
<dbReference type="Proteomes" id="UP000664417">
    <property type="component" value="Unassembled WGS sequence"/>
</dbReference>
<sequence>MRRLWLAAVAALVSAALLWVGHGLWQRLSVPLLRLEAPADFADHEVGLGYVVAEDTQPGFRLPPGADRLRVLVNGAWNGPQPVPETRFSLIGTYRDESGLVLGRESVFFRAGRTLYPRDAAPPLAAVSFEEPDRVALDLRIALLYPPSGTASVQFEPGEGPPGLVDVVLRLYGPNTLTPGTEQVAWQRLRRVEKQRIAGATIEDYRFLPAREIAALVRTIWRPIGPVGIKDRDYRMRRVFIPRHVPPAAPEVLIAQPEVPVLGPGRAVTVPLPESGGCLSMTLTPLSVPLPATITPTAAPRLFWTLHRRGDTPLTRVVPLQIGVENGVQLDVQPGDRMIELRSEEPALLRVTLNRPPPASPGEDRERAAEWDITPPLTRIETWRARPQTPLQFGFHGSPNEATALRLNLIALPADFAAVDQAGPVLPTQSRAEVRFKNADGRILDQQTLVWRPAPDPYTSLAPLALGVPLGIPLVRVFTCPPGTRLVEVDTAALVQVALRPADLPLVRAVPGDYADYQGESRPIPLWFSLAPRQAAALRRADHAFWLVRQQRPPELAPELLTGTAWNEALDLEPAGAGRVLWLPRARDGFFETRAAAATYLALPVGQAVSVDFIADGRAALAPALLFVRPPEPGSLKIFLEGKHQQSLTTSAPFGVLSLPPVSAGTHVLRVEADPATRLFLNHRLPEDNYLLRVFARTLDQPLWVDVEKEADSAVSLVVTLFTPRPATENTLVVTRLEGVDPRRGGTAFTPREGRFTVQPAEDDALGQGEPRYDAGQRFFVPLGDDLPAGTYRLWLEKVEGPARLVRVTRQQSLTRRPTSLRPAPAAPTPKFFQE</sequence>
<feature type="region of interest" description="Disordered" evidence="1">
    <location>
        <begin position="810"/>
        <end position="835"/>
    </location>
</feature>
<proteinExistence type="predicted"/>
<evidence type="ECO:0000313" key="3">
    <source>
        <dbReference type="Proteomes" id="UP000664417"/>
    </source>
</evidence>
<dbReference type="RefSeq" id="WP_207861073.1">
    <property type="nucleotide sequence ID" value="NZ_JAFREP010000021.1"/>
</dbReference>
<organism evidence="2 3">
    <name type="scientific">Acanthopleuribacter pedis</name>
    <dbReference type="NCBI Taxonomy" id="442870"/>
    <lineage>
        <taxon>Bacteria</taxon>
        <taxon>Pseudomonadati</taxon>
        <taxon>Acidobacteriota</taxon>
        <taxon>Holophagae</taxon>
        <taxon>Acanthopleuribacterales</taxon>
        <taxon>Acanthopleuribacteraceae</taxon>
        <taxon>Acanthopleuribacter</taxon>
    </lineage>
</organism>
<dbReference type="AlphaFoldDB" id="A0A8J7QI61"/>
<gene>
    <name evidence="2" type="ORF">J3U88_21660</name>
</gene>
<keyword evidence="3" id="KW-1185">Reference proteome</keyword>
<accession>A0A8J7QI61</accession>
<dbReference type="EMBL" id="JAFREP010000021">
    <property type="protein sequence ID" value="MBO1321101.1"/>
    <property type="molecule type" value="Genomic_DNA"/>
</dbReference>
<protein>
    <submittedName>
        <fullName evidence="2">Uncharacterized protein</fullName>
    </submittedName>
</protein>
<name>A0A8J7QI61_9BACT</name>
<reference evidence="2" key="1">
    <citation type="submission" date="2021-03" db="EMBL/GenBank/DDBJ databases">
        <authorList>
            <person name="Wang G."/>
        </authorList>
    </citation>
    <scope>NUCLEOTIDE SEQUENCE</scope>
    <source>
        <strain evidence="2">KCTC 12899</strain>
    </source>
</reference>